<reference evidence="1 2" key="1">
    <citation type="journal article" date="2023" name="Science">
        <title>Complex scaffold remodeling in plant triterpene biosynthesis.</title>
        <authorList>
            <person name="De La Pena R."/>
            <person name="Hodgson H."/>
            <person name="Liu J.C."/>
            <person name="Stephenson M.J."/>
            <person name="Martin A.C."/>
            <person name="Owen C."/>
            <person name="Harkess A."/>
            <person name="Leebens-Mack J."/>
            <person name="Jimenez L.E."/>
            <person name="Osbourn A."/>
            <person name="Sattely E.S."/>
        </authorList>
    </citation>
    <scope>NUCLEOTIDE SEQUENCE [LARGE SCALE GENOMIC DNA]</scope>
    <source>
        <strain evidence="2">cv. JPN11</strain>
        <tissue evidence="1">Leaf</tissue>
    </source>
</reference>
<evidence type="ECO:0000313" key="2">
    <source>
        <dbReference type="Proteomes" id="UP001164539"/>
    </source>
</evidence>
<comment type="caution">
    <text evidence="1">The sequence shown here is derived from an EMBL/GenBank/DDBJ whole genome shotgun (WGS) entry which is preliminary data.</text>
</comment>
<gene>
    <name evidence="1" type="ORF">OWV82_020500</name>
</gene>
<keyword evidence="2" id="KW-1185">Reference proteome</keyword>
<dbReference type="EMBL" id="CM051404">
    <property type="protein sequence ID" value="KAJ4706912.1"/>
    <property type="molecule type" value="Genomic_DNA"/>
</dbReference>
<evidence type="ECO:0000313" key="1">
    <source>
        <dbReference type="EMBL" id="KAJ4706912.1"/>
    </source>
</evidence>
<name>A0ACC1X6E6_MELAZ</name>
<accession>A0ACC1X6E6</accession>
<organism evidence="1 2">
    <name type="scientific">Melia azedarach</name>
    <name type="common">Chinaberry tree</name>
    <dbReference type="NCBI Taxonomy" id="155640"/>
    <lineage>
        <taxon>Eukaryota</taxon>
        <taxon>Viridiplantae</taxon>
        <taxon>Streptophyta</taxon>
        <taxon>Embryophyta</taxon>
        <taxon>Tracheophyta</taxon>
        <taxon>Spermatophyta</taxon>
        <taxon>Magnoliopsida</taxon>
        <taxon>eudicotyledons</taxon>
        <taxon>Gunneridae</taxon>
        <taxon>Pentapetalae</taxon>
        <taxon>rosids</taxon>
        <taxon>malvids</taxon>
        <taxon>Sapindales</taxon>
        <taxon>Meliaceae</taxon>
        <taxon>Melia</taxon>
    </lineage>
</organism>
<sequence length="355" mass="38867">MASVLLRNCINALKNHSRLPFSPAKLVPEVQEATHVAKSLLGLPFTTKAKTMMMKSQNNPVSEFKIDEYRTMKVNQINKALEEAVPMQHPTLLHEAMRYTLLAGGKRIFGTLCIASCELVGGNESVVMPLACAGEMLVTMAVIQDDLPCLDNDDFRRGKPANHMVFGEATAILACQALFCQAIEHLAIKTKVVSPERLLRVIVEICSAAGSEGVAAGQMMDITSEGKEVSLTELEFIHRHKCGKSIEASVATGSLVGGGNEEDIERLRKYGKYLGLAYQVWDDIIDATGSAEMGKKPGRDLQRDKATYPKLMGIDEAKNYAKGLVAEAHKELAYFDSSKAAPLYHMANFIVSRTY</sequence>
<dbReference type="Proteomes" id="UP001164539">
    <property type="component" value="Chromosome 11"/>
</dbReference>
<protein>
    <submittedName>
        <fullName evidence="1">Geranylgeranyl pyrophosphate synthase</fullName>
    </submittedName>
</protein>
<proteinExistence type="predicted"/>